<dbReference type="AlphaFoldDB" id="A0A165QRW4"/>
<evidence type="ECO:0000313" key="1">
    <source>
        <dbReference type="EMBL" id="KZT22793.1"/>
    </source>
</evidence>
<dbReference type="Pfam" id="PF18759">
    <property type="entry name" value="Plavaka"/>
    <property type="match status" value="1"/>
</dbReference>
<sequence>YIADYPEQALLACIVQGWCPKCTGKSVDLDGGGTQHTCEHTEQLIKLLDLGTLWTEYGVVGDVVPFTNDFPRADIHELLSPDLLHQLIKGVFKDHLVEWIVTYLISKNGKAHGEAVLTEIDDR</sequence>
<evidence type="ECO:0000313" key="2">
    <source>
        <dbReference type="Proteomes" id="UP000076761"/>
    </source>
</evidence>
<keyword evidence="2" id="KW-1185">Reference proteome</keyword>
<organism evidence="1 2">
    <name type="scientific">Neolentinus lepideus HHB14362 ss-1</name>
    <dbReference type="NCBI Taxonomy" id="1314782"/>
    <lineage>
        <taxon>Eukaryota</taxon>
        <taxon>Fungi</taxon>
        <taxon>Dikarya</taxon>
        <taxon>Basidiomycota</taxon>
        <taxon>Agaricomycotina</taxon>
        <taxon>Agaricomycetes</taxon>
        <taxon>Gloeophyllales</taxon>
        <taxon>Gloeophyllaceae</taxon>
        <taxon>Neolentinus</taxon>
    </lineage>
</organism>
<proteinExistence type="predicted"/>
<dbReference type="OrthoDB" id="3199698at2759"/>
<gene>
    <name evidence="1" type="ORF">NEOLEDRAFT_1070935</name>
</gene>
<reference evidence="1 2" key="1">
    <citation type="journal article" date="2016" name="Mol. Biol. Evol.">
        <title>Comparative Genomics of Early-Diverging Mushroom-Forming Fungi Provides Insights into the Origins of Lignocellulose Decay Capabilities.</title>
        <authorList>
            <person name="Nagy L.G."/>
            <person name="Riley R."/>
            <person name="Tritt A."/>
            <person name="Adam C."/>
            <person name="Daum C."/>
            <person name="Floudas D."/>
            <person name="Sun H."/>
            <person name="Yadav J.S."/>
            <person name="Pangilinan J."/>
            <person name="Larsson K.H."/>
            <person name="Matsuura K."/>
            <person name="Barry K."/>
            <person name="Labutti K."/>
            <person name="Kuo R."/>
            <person name="Ohm R.A."/>
            <person name="Bhattacharya S.S."/>
            <person name="Shirouzu T."/>
            <person name="Yoshinaga Y."/>
            <person name="Martin F.M."/>
            <person name="Grigoriev I.V."/>
            <person name="Hibbett D.S."/>
        </authorList>
    </citation>
    <scope>NUCLEOTIDE SEQUENCE [LARGE SCALE GENOMIC DNA]</scope>
    <source>
        <strain evidence="1 2">HHB14362 ss-1</strain>
    </source>
</reference>
<dbReference type="InterPro" id="IPR041078">
    <property type="entry name" value="Plavaka"/>
</dbReference>
<dbReference type="EMBL" id="KV425592">
    <property type="protein sequence ID" value="KZT22793.1"/>
    <property type="molecule type" value="Genomic_DNA"/>
</dbReference>
<name>A0A165QRW4_9AGAM</name>
<accession>A0A165QRW4</accession>
<feature type="non-terminal residue" evidence="1">
    <location>
        <position position="1"/>
    </location>
</feature>
<dbReference type="Proteomes" id="UP000076761">
    <property type="component" value="Unassembled WGS sequence"/>
</dbReference>
<dbReference type="STRING" id="1314782.A0A165QRW4"/>
<protein>
    <submittedName>
        <fullName evidence="1">Uncharacterized protein</fullName>
    </submittedName>
</protein>
<dbReference type="InParanoid" id="A0A165QRW4"/>